<evidence type="ECO:0000313" key="2">
    <source>
        <dbReference type="EMBL" id="EFI94100.1"/>
    </source>
</evidence>
<dbReference type="GeneID" id="9590495"/>
<dbReference type="KEGG" id="scm:SCHCO_02636758"/>
<dbReference type="AlphaFoldDB" id="D8QE47"/>
<feature type="region of interest" description="Disordered" evidence="1">
    <location>
        <begin position="1"/>
        <end position="70"/>
    </location>
</feature>
<protein>
    <submittedName>
        <fullName evidence="2">Expressed protein</fullName>
    </submittedName>
</protein>
<sequence>MRSSSSSTTARDSTASWHDRRHGPKARSSGIDARVLTMTTEDAVSDLARIDDSDDSTPIRTHARDDPLYASGSAPPSFTGFLFPLSPWAAINPY</sequence>
<dbReference type="VEuPathDB" id="FungiDB:SCHCODRAFT_02636758"/>
<evidence type="ECO:0000313" key="3">
    <source>
        <dbReference type="Proteomes" id="UP000007431"/>
    </source>
</evidence>
<dbReference type="OrthoDB" id="10340336at2759"/>
<keyword evidence="3" id="KW-1185">Reference proteome</keyword>
<proteinExistence type="predicted"/>
<evidence type="ECO:0000256" key="1">
    <source>
        <dbReference type="SAM" id="MobiDB-lite"/>
    </source>
</evidence>
<accession>D8QE47</accession>
<feature type="compositionally biased region" description="Low complexity" evidence="1">
    <location>
        <begin position="1"/>
        <end position="16"/>
    </location>
</feature>
<reference evidence="2 3" key="1">
    <citation type="journal article" date="2010" name="Nat. Biotechnol.">
        <title>Genome sequence of the model mushroom Schizophyllum commune.</title>
        <authorList>
            <person name="Ohm R.A."/>
            <person name="de Jong J.F."/>
            <person name="Lugones L.G."/>
            <person name="Aerts A."/>
            <person name="Kothe E."/>
            <person name="Stajich J.E."/>
            <person name="de Vries R.P."/>
            <person name="Record E."/>
            <person name="Levasseur A."/>
            <person name="Baker S.E."/>
            <person name="Bartholomew K.A."/>
            <person name="Coutinho P.M."/>
            <person name="Erdmann S."/>
            <person name="Fowler T.J."/>
            <person name="Gathman A.C."/>
            <person name="Lombard V."/>
            <person name="Henrissat B."/>
            <person name="Knabe N."/>
            <person name="Kuees U."/>
            <person name="Lilly W.W."/>
            <person name="Lindquist E."/>
            <person name="Lucas S."/>
            <person name="Magnuson J.K."/>
            <person name="Piumi F."/>
            <person name="Raudaskoski M."/>
            <person name="Salamov A."/>
            <person name="Schmutz J."/>
            <person name="Schwarze F.W.M.R."/>
            <person name="vanKuyk P.A."/>
            <person name="Horton J.S."/>
            <person name="Grigoriev I.V."/>
            <person name="Woesten H.A.B."/>
        </authorList>
    </citation>
    <scope>NUCLEOTIDE SEQUENCE [LARGE SCALE GENOMIC DNA]</scope>
    <source>
        <strain evidence="3">H4-8 / FGSC 9210</strain>
    </source>
</reference>
<dbReference type="InParanoid" id="D8QE47"/>
<gene>
    <name evidence="2" type="ORF">SCHCODRAFT_85884</name>
</gene>
<dbReference type="HOGENOM" id="CLU_2387431_0_0_1"/>
<dbReference type="EMBL" id="GL377310">
    <property type="protein sequence ID" value="EFI94100.1"/>
    <property type="molecule type" value="Genomic_DNA"/>
</dbReference>
<name>D8QE47_SCHCM</name>
<dbReference type="Proteomes" id="UP000007431">
    <property type="component" value="Unassembled WGS sequence"/>
</dbReference>
<organism evidence="3">
    <name type="scientific">Schizophyllum commune (strain H4-8 / FGSC 9210)</name>
    <name type="common">Split gill fungus</name>
    <dbReference type="NCBI Taxonomy" id="578458"/>
    <lineage>
        <taxon>Eukaryota</taxon>
        <taxon>Fungi</taxon>
        <taxon>Dikarya</taxon>
        <taxon>Basidiomycota</taxon>
        <taxon>Agaricomycotina</taxon>
        <taxon>Agaricomycetes</taxon>
        <taxon>Agaricomycetidae</taxon>
        <taxon>Agaricales</taxon>
        <taxon>Schizophyllaceae</taxon>
        <taxon>Schizophyllum</taxon>
    </lineage>
</organism>